<protein>
    <submittedName>
        <fullName evidence="2">Uncharacterized protein</fullName>
    </submittedName>
</protein>
<organism evidence="2 3">
    <name type="scientific">Trypanosoma brucei gambiense (strain MHOM/CI/86/DAL972)</name>
    <dbReference type="NCBI Taxonomy" id="679716"/>
    <lineage>
        <taxon>Eukaryota</taxon>
        <taxon>Discoba</taxon>
        <taxon>Euglenozoa</taxon>
        <taxon>Kinetoplastea</taxon>
        <taxon>Metakinetoplastina</taxon>
        <taxon>Trypanosomatida</taxon>
        <taxon>Trypanosomatidae</taxon>
        <taxon>Trypanosoma</taxon>
    </lineage>
</organism>
<name>C9ZVX8_TRYB9</name>
<sequence>MISGENSSRFGSVIRESPPSLYREDSGCSALFFCSLPPLLLSRPAHGKLCICLLKTNNATCSSNKKPFSHTVGFYLPSPPSNKSHISYWYRLRLRTKGI</sequence>
<dbReference type="KEGG" id="tbg:TbgDal_VIII5070"/>
<proteinExistence type="predicted"/>
<accession>C9ZVX8</accession>
<gene>
    <name evidence="2" type="ORF">TbgDal_VIII5070</name>
</gene>
<evidence type="ECO:0000256" key="1">
    <source>
        <dbReference type="SAM" id="MobiDB-lite"/>
    </source>
</evidence>
<reference evidence="3" key="1">
    <citation type="journal article" date="2010" name="PLoS Negl. Trop. Dis.">
        <title>The genome sequence of Trypanosoma brucei gambiense, causative agent of chronic human african trypanosomiasis.</title>
        <authorList>
            <person name="Jackson A.P."/>
            <person name="Sanders M."/>
            <person name="Berry A."/>
            <person name="McQuillan J."/>
            <person name="Aslett M.A."/>
            <person name="Quail M.A."/>
            <person name="Chukualim B."/>
            <person name="Capewell P."/>
            <person name="MacLeod A."/>
            <person name="Melville S.E."/>
            <person name="Gibson W."/>
            <person name="Barry J.D."/>
            <person name="Berriman M."/>
            <person name="Hertz-Fowler C."/>
        </authorList>
    </citation>
    <scope>NUCLEOTIDE SEQUENCE [LARGE SCALE GENOMIC DNA]</scope>
    <source>
        <strain evidence="3">MHOM/CI/86/DAL972</strain>
    </source>
</reference>
<evidence type="ECO:0000313" key="2">
    <source>
        <dbReference type="EMBL" id="CBH13566.1"/>
    </source>
</evidence>
<dbReference type="RefSeq" id="XP_011775843.1">
    <property type="nucleotide sequence ID" value="XM_011777541.1"/>
</dbReference>
<feature type="region of interest" description="Disordered" evidence="1">
    <location>
        <begin position="1"/>
        <end position="20"/>
    </location>
</feature>
<evidence type="ECO:0000313" key="3">
    <source>
        <dbReference type="Proteomes" id="UP000002316"/>
    </source>
</evidence>
<feature type="compositionally biased region" description="Polar residues" evidence="1">
    <location>
        <begin position="1"/>
        <end position="10"/>
    </location>
</feature>
<dbReference type="GeneID" id="23863716"/>
<dbReference type="Proteomes" id="UP000002316">
    <property type="component" value="Chromosome 8"/>
</dbReference>
<dbReference type="EMBL" id="FN554971">
    <property type="protein sequence ID" value="CBH13566.1"/>
    <property type="molecule type" value="Genomic_DNA"/>
</dbReference>
<dbReference type="AlphaFoldDB" id="C9ZVX8"/>